<evidence type="ECO:0000313" key="2">
    <source>
        <dbReference type="EMBL" id="MEK8032710.1"/>
    </source>
</evidence>
<proteinExistence type="predicted"/>
<name>A0ABU9BRW3_9BURK</name>
<keyword evidence="1" id="KW-1133">Transmembrane helix</keyword>
<keyword evidence="1" id="KW-0472">Membrane</keyword>
<keyword evidence="1" id="KW-0812">Transmembrane</keyword>
<feature type="transmembrane region" description="Helical" evidence="1">
    <location>
        <begin position="98"/>
        <end position="115"/>
    </location>
</feature>
<dbReference type="EMBL" id="JBBUTG010000011">
    <property type="protein sequence ID" value="MEK8032710.1"/>
    <property type="molecule type" value="Genomic_DNA"/>
</dbReference>
<evidence type="ECO:0000313" key="3">
    <source>
        <dbReference type="Proteomes" id="UP001371218"/>
    </source>
</evidence>
<dbReference type="Proteomes" id="UP001371218">
    <property type="component" value="Unassembled WGS sequence"/>
</dbReference>
<dbReference type="RefSeq" id="WP_341427125.1">
    <property type="nucleotide sequence ID" value="NZ_JBBUTG010000011.1"/>
</dbReference>
<comment type="caution">
    <text evidence="2">The sequence shown here is derived from an EMBL/GenBank/DDBJ whole genome shotgun (WGS) entry which is preliminary data.</text>
</comment>
<keyword evidence="3" id="KW-1185">Reference proteome</keyword>
<evidence type="ECO:0000256" key="1">
    <source>
        <dbReference type="SAM" id="Phobius"/>
    </source>
</evidence>
<sequence>MNAFLKELAIQRWDDHRYYHHSRINQSLHLVSAISFLVAYGLVFIDPAWAALLAWGVSMTTRQAGHFFFEPRGYDEVNQATDDYKEAIKVGYNIRRKIVLMGVWVSLPVLLWWQPSLFGLIEPAVGWEAYAHDVGMAWFFLGVTGLLFRVAQLAWQQSLAKGLVWMSKILTDPFHDIWLYHKAPWHLLRGEWIDPMHHVHAESDAPVAEVQPR</sequence>
<feature type="transmembrane region" description="Helical" evidence="1">
    <location>
        <begin position="135"/>
        <end position="155"/>
    </location>
</feature>
<evidence type="ECO:0008006" key="4">
    <source>
        <dbReference type="Google" id="ProtNLM"/>
    </source>
</evidence>
<feature type="transmembrane region" description="Helical" evidence="1">
    <location>
        <begin position="30"/>
        <end position="55"/>
    </location>
</feature>
<organism evidence="2 3">
    <name type="scientific">Ideonella lacteola</name>
    <dbReference type="NCBI Taxonomy" id="2984193"/>
    <lineage>
        <taxon>Bacteria</taxon>
        <taxon>Pseudomonadati</taxon>
        <taxon>Pseudomonadota</taxon>
        <taxon>Betaproteobacteria</taxon>
        <taxon>Burkholderiales</taxon>
        <taxon>Sphaerotilaceae</taxon>
        <taxon>Ideonella</taxon>
    </lineage>
</organism>
<protein>
    <recommendedName>
        <fullName evidence="4">DUF962 domain-containing protein</fullName>
    </recommendedName>
</protein>
<accession>A0ABU9BRW3</accession>
<reference evidence="2 3" key="1">
    <citation type="submission" date="2024-04" db="EMBL/GenBank/DDBJ databases">
        <title>Novel species of the genus Ideonella isolated from streams.</title>
        <authorList>
            <person name="Lu H."/>
        </authorList>
    </citation>
    <scope>NUCLEOTIDE SEQUENCE [LARGE SCALE GENOMIC DNA]</scope>
    <source>
        <strain evidence="2 3">DXS29W</strain>
    </source>
</reference>
<gene>
    <name evidence="2" type="ORF">AACH06_17965</name>
</gene>